<accession>A0A5P2XA85</accession>
<evidence type="ECO:0000313" key="4">
    <source>
        <dbReference type="Proteomes" id="UP000326505"/>
    </source>
</evidence>
<dbReference type="RefSeq" id="WP_150511669.1">
    <property type="nucleotide sequence ID" value="NZ_BMSQ01000018.1"/>
</dbReference>
<gene>
    <name evidence="3" type="ORF">CP982_19180</name>
    <name evidence="2" type="ORF">FHS40_005896</name>
</gene>
<organism evidence="3 4">
    <name type="scientific">Streptomyces spectabilis</name>
    <dbReference type="NCBI Taxonomy" id="68270"/>
    <lineage>
        <taxon>Bacteria</taxon>
        <taxon>Bacillati</taxon>
        <taxon>Actinomycetota</taxon>
        <taxon>Actinomycetes</taxon>
        <taxon>Kitasatosporales</taxon>
        <taxon>Streptomycetaceae</taxon>
        <taxon>Streptomyces</taxon>
    </lineage>
</organism>
<dbReference type="Proteomes" id="UP000549009">
    <property type="component" value="Unassembled WGS sequence"/>
</dbReference>
<evidence type="ECO:0000313" key="3">
    <source>
        <dbReference type="EMBL" id="QEV60584.1"/>
    </source>
</evidence>
<dbReference type="AlphaFoldDB" id="A0A5P2XA85"/>
<keyword evidence="5" id="KW-1185">Reference proteome</keyword>
<dbReference type="KEGG" id="sspb:CP982_19180"/>
<feature type="region of interest" description="Disordered" evidence="1">
    <location>
        <begin position="1"/>
        <end position="37"/>
    </location>
</feature>
<protein>
    <submittedName>
        <fullName evidence="3">Uncharacterized protein</fullName>
    </submittedName>
</protein>
<reference evidence="2 5" key="2">
    <citation type="submission" date="2020-08" db="EMBL/GenBank/DDBJ databases">
        <title>Genomic Encyclopedia of Type Strains, Phase III (KMG-III): the genomes of soil and plant-associated and newly described type strains.</title>
        <authorList>
            <person name="Whitman W."/>
        </authorList>
    </citation>
    <scope>NUCLEOTIDE SEQUENCE [LARGE SCALE GENOMIC DNA]</scope>
    <source>
        <strain evidence="2 5">CECT 3146</strain>
    </source>
</reference>
<name>A0A5P2XA85_STRST</name>
<reference evidence="3 4" key="1">
    <citation type="submission" date="2017-09" db="EMBL/GenBank/DDBJ databases">
        <authorList>
            <person name="Lee N."/>
            <person name="Cho B.-K."/>
        </authorList>
    </citation>
    <scope>NUCLEOTIDE SEQUENCE [LARGE SCALE GENOMIC DNA]</scope>
    <source>
        <strain evidence="3 4">ATCC 27465</strain>
    </source>
</reference>
<dbReference type="EMBL" id="CP023690">
    <property type="protein sequence ID" value="QEV60584.1"/>
    <property type="molecule type" value="Genomic_DNA"/>
</dbReference>
<feature type="compositionally biased region" description="Basic and acidic residues" evidence="1">
    <location>
        <begin position="13"/>
        <end position="25"/>
    </location>
</feature>
<sequence>MHHHGYLWAGPKQRFDDEALRRPAHPDPPPPGSRPELVQRHREVAAEFPRTDLPPLETAYWLVKPAGLVRGTWQAPQDAARWLSGQLAAHAERFASSAERSPTRLKALEHSAAARLARGGDVSHGFYLERPTFLSLALVCCTPNHAMPHLACPLSLEVGSG</sequence>
<dbReference type="OrthoDB" id="4320824at2"/>
<dbReference type="EMBL" id="JACHJD010000010">
    <property type="protein sequence ID" value="MBB5106783.1"/>
    <property type="molecule type" value="Genomic_DNA"/>
</dbReference>
<dbReference type="Proteomes" id="UP000326505">
    <property type="component" value="Chromosome"/>
</dbReference>
<evidence type="ECO:0000313" key="2">
    <source>
        <dbReference type="EMBL" id="MBB5106783.1"/>
    </source>
</evidence>
<proteinExistence type="predicted"/>
<evidence type="ECO:0000313" key="5">
    <source>
        <dbReference type="Proteomes" id="UP000549009"/>
    </source>
</evidence>
<evidence type="ECO:0000256" key="1">
    <source>
        <dbReference type="SAM" id="MobiDB-lite"/>
    </source>
</evidence>